<dbReference type="SUPFAM" id="SSF46785">
    <property type="entry name" value="Winged helix' DNA-binding domain"/>
    <property type="match status" value="1"/>
</dbReference>
<sequence length="81" mass="9552">MLERPKGALERYREEMKYHTAIAELLRREGPKNIPEIAEALGIHPAEAMLYVMGMWRYGKVEALPKGRRERYFQYGLREEG</sequence>
<dbReference type="Proteomes" id="UP000886043">
    <property type="component" value="Unassembled WGS sequence"/>
</dbReference>
<dbReference type="AlphaFoldDB" id="A0A7C3CH72"/>
<protein>
    <submittedName>
        <fullName evidence="1">MarR family transcriptional regulator</fullName>
    </submittedName>
</protein>
<proteinExistence type="predicted"/>
<dbReference type="InterPro" id="IPR036390">
    <property type="entry name" value="WH_DNA-bd_sf"/>
</dbReference>
<gene>
    <name evidence="1" type="ORF">ENJ40_09095</name>
</gene>
<organism evidence="1">
    <name type="scientific">Thermosulfurimonas dismutans</name>
    <dbReference type="NCBI Taxonomy" id="999894"/>
    <lineage>
        <taxon>Bacteria</taxon>
        <taxon>Pseudomonadati</taxon>
        <taxon>Thermodesulfobacteriota</taxon>
        <taxon>Thermodesulfobacteria</taxon>
        <taxon>Thermodesulfobacteriales</taxon>
        <taxon>Thermodesulfobacteriaceae</taxon>
        <taxon>Thermosulfurimonas</taxon>
    </lineage>
</organism>
<evidence type="ECO:0000313" key="1">
    <source>
        <dbReference type="EMBL" id="HFC98590.1"/>
    </source>
</evidence>
<dbReference type="EMBL" id="DRMH01000125">
    <property type="protein sequence ID" value="HFC98590.1"/>
    <property type="molecule type" value="Genomic_DNA"/>
</dbReference>
<reference evidence="1" key="1">
    <citation type="journal article" date="2020" name="mSystems">
        <title>Genome- and Community-Level Interaction Insights into Carbon Utilization and Element Cycling Functions of Hydrothermarchaeota in Hydrothermal Sediment.</title>
        <authorList>
            <person name="Zhou Z."/>
            <person name="Liu Y."/>
            <person name="Xu W."/>
            <person name="Pan J."/>
            <person name="Luo Z.H."/>
            <person name="Li M."/>
        </authorList>
    </citation>
    <scope>NUCLEOTIDE SEQUENCE [LARGE SCALE GENOMIC DNA]</scope>
    <source>
        <strain evidence="1">HyVt-483</strain>
    </source>
</reference>
<comment type="caution">
    <text evidence="1">The sequence shown here is derived from an EMBL/GenBank/DDBJ whole genome shotgun (WGS) entry which is preliminary data.</text>
</comment>
<accession>A0A7C3CH72</accession>
<name>A0A7C3CH72_9BACT</name>